<dbReference type="GO" id="GO:0045944">
    <property type="term" value="P:positive regulation of transcription by RNA polymerase II"/>
    <property type="evidence" value="ECO:0007669"/>
    <property type="project" value="TreeGrafter"/>
</dbReference>
<feature type="compositionally biased region" description="Basic and acidic residues" evidence="6">
    <location>
        <begin position="139"/>
        <end position="172"/>
    </location>
</feature>
<dbReference type="Pfam" id="PF16876">
    <property type="entry name" value="Lipin_mid"/>
    <property type="match status" value="1"/>
</dbReference>
<dbReference type="SUPFAM" id="SSF56784">
    <property type="entry name" value="HAD-like"/>
    <property type="match status" value="1"/>
</dbReference>
<dbReference type="GO" id="GO:0003713">
    <property type="term" value="F:transcription coactivator activity"/>
    <property type="evidence" value="ECO:0007669"/>
    <property type="project" value="TreeGrafter"/>
</dbReference>
<dbReference type="Pfam" id="PF08235">
    <property type="entry name" value="LNS2"/>
    <property type="match status" value="1"/>
</dbReference>
<evidence type="ECO:0000256" key="6">
    <source>
        <dbReference type="SAM" id="MobiDB-lite"/>
    </source>
</evidence>
<protein>
    <recommendedName>
        <fullName evidence="4">phosphatidate phosphatase</fullName>
        <ecNumber evidence="4">3.1.3.4</ecNumber>
    </recommendedName>
</protein>
<dbReference type="InterPro" id="IPR023214">
    <property type="entry name" value="HAD_sf"/>
</dbReference>
<feature type="region of interest" description="Disordered" evidence="6">
    <location>
        <begin position="115"/>
        <end position="172"/>
    </location>
</feature>
<dbReference type="GeneTree" id="ENSGT00940000160046"/>
<proteinExistence type="inferred from homology"/>
<comment type="similarity">
    <text evidence="3">Belongs to the lipin family.</text>
</comment>
<feature type="compositionally biased region" description="Low complexity" evidence="6">
    <location>
        <begin position="363"/>
        <end position="378"/>
    </location>
</feature>
<dbReference type="PANTHER" id="PTHR12181:SF62">
    <property type="entry name" value="PHOSPHATIDATE PHOSPHATASE LPIN3"/>
    <property type="match status" value="1"/>
</dbReference>
<feature type="domain" description="LNS2/PITP" evidence="7">
    <location>
        <begin position="591"/>
        <end position="747"/>
    </location>
</feature>
<organism evidence="8 9">
    <name type="scientific">Mastacembelus armatus</name>
    <name type="common">zig-zag eel</name>
    <dbReference type="NCBI Taxonomy" id="205130"/>
    <lineage>
        <taxon>Eukaryota</taxon>
        <taxon>Metazoa</taxon>
        <taxon>Chordata</taxon>
        <taxon>Craniata</taxon>
        <taxon>Vertebrata</taxon>
        <taxon>Euteleostomi</taxon>
        <taxon>Actinopterygii</taxon>
        <taxon>Neopterygii</taxon>
        <taxon>Teleostei</taxon>
        <taxon>Neoteleostei</taxon>
        <taxon>Acanthomorphata</taxon>
        <taxon>Anabantaria</taxon>
        <taxon>Synbranchiformes</taxon>
        <taxon>Mastacembelidae</taxon>
        <taxon>Mastacembelus</taxon>
    </lineage>
</organism>
<evidence type="ECO:0000256" key="5">
    <source>
        <dbReference type="ARBA" id="ARBA00022801"/>
    </source>
</evidence>
<dbReference type="SMART" id="SM00775">
    <property type="entry name" value="LNS2"/>
    <property type="match status" value="1"/>
</dbReference>
<dbReference type="Proteomes" id="UP000261640">
    <property type="component" value="Unplaced"/>
</dbReference>
<evidence type="ECO:0000313" key="8">
    <source>
        <dbReference type="Ensembl" id="ENSMAMP00000041297.1"/>
    </source>
</evidence>
<reference evidence="8" key="1">
    <citation type="submission" date="2025-08" db="UniProtKB">
        <authorList>
            <consortium name="Ensembl"/>
        </authorList>
    </citation>
    <scope>IDENTIFICATION</scope>
</reference>
<keyword evidence="5" id="KW-0378">Hydrolase</keyword>
<evidence type="ECO:0000256" key="1">
    <source>
        <dbReference type="ARBA" id="ARBA00001180"/>
    </source>
</evidence>
<keyword evidence="9" id="KW-1185">Reference proteome</keyword>
<reference evidence="8" key="2">
    <citation type="submission" date="2025-09" db="UniProtKB">
        <authorList>
            <consortium name="Ensembl"/>
        </authorList>
    </citation>
    <scope>IDENTIFICATION</scope>
</reference>
<evidence type="ECO:0000256" key="3">
    <source>
        <dbReference type="ARBA" id="ARBA00005476"/>
    </source>
</evidence>
<dbReference type="GO" id="GO:0019432">
    <property type="term" value="P:triglyceride biosynthetic process"/>
    <property type="evidence" value="ECO:0007669"/>
    <property type="project" value="TreeGrafter"/>
</dbReference>
<evidence type="ECO:0000259" key="7">
    <source>
        <dbReference type="SMART" id="SM00775"/>
    </source>
</evidence>
<dbReference type="GO" id="GO:0008195">
    <property type="term" value="F:phosphatidate phosphatase activity"/>
    <property type="evidence" value="ECO:0007669"/>
    <property type="project" value="UniProtKB-EC"/>
</dbReference>
<dbReference type="Ensembl" id="ENSMAMT00000069461.1">
    <property type="protein sequence ID" value="ENSMAMP00000041297.1"/>
    <property type="gene ID" value="ENSMAMG00000017655.2"/>
</dbReference>
<name>A0A7N8WYE6_9TELE</name>
<dbReference type="InterPro" id="IPR026058">
    <property type="entry name" value="LIPIN"/>
</dbReference>
<dbReference type="PANTHER" id="PTHR12181">
    <property type="entry name" value="LIPIN"/>
    <property type="match status" value="1"/>
</dbReference>
<comment type="cofactor">
    <cofactor evidence="2">
        <name>Mg(2+)</name>
        <dbReference type="ChEBI" id="CHEBI:18420"/>
    </cofactor>
</comment>
<feature type="compositionally biased region" description="Basic residues" evidence="6">
    <location>
        <begin position="128"/>
        <end position="138"/>
    </location>
</feature>
<dbReference type="InterPro" id="IPR013209">
    <property type="entry name" value="LNS2"/>
</dbReference>
<dbReference type="InterPro" id="IPR031703">
    <property type="entry name" value="Lipin_mid"/>
</dbReference>
<evidence type="ECO:0000313" key="9">
    <source>
        <dbReference type="Proteomes" id="UP000261640"/>
    </source>
</evidence>
<dbReference type="GO" id="GO:0032869">
    <property type="term" value="P:cellular response to insulin stimulus"/>
    <property type="evidence" value="ECO:0007669"/>
    <property type="project" value="TreeGrafter"/>
</dbReference>
<comment type="catalytic activity">
    <reaction evidence="1">
        <text>a 1,2-diacyl-sn-glycero-3-phosphate + H2O = a 1,2-diacyl-sn-glycerol + phosphate</text>
        <dbReference type="Rhea" id="RHEA:27429"/>
        <dbReference type="ChEBI" id="CHEBI:15377"/>
        <dbReference type="ChEBI" id="CHEBI:17815"/>
        <dbReference type="ChEBI" id="CHEBI:43474"/>
        <dbReference type="ChEBI" id="CHEBI:58608"/>
        <dbReference type="EC" id="3.1.3.4"/>
    </reaction>
    <physiologicalReaction direction="left-to-right" evidence="1">
        <dbReference type="Rhea" id="RHEA:27430"/>
    </physiologicalReaction>
</comment>
<sequence>MNIVGQLAETVFVTVKELYSGLNPATLTGGIDVIVVRQPDGSFQCSPFHVRFGKLGVLRSKEKIVDIEINGEPVILHMKLGDNGEAFFVEENENMEVPAHLCTSPIPLDVPEEIAESTEGSSIAGSAARRKKRRRKRMRSDPHLKEDTSSSSDEREKEKDSERESDQAKQESPAHKELYFIYLFPSNVFLSRPSSPKSDSELFIKPQESSGPQMQWNWGGFPVSERSPVELQYISPLGSSHFRTIERQASFDMGLEPAISYGRAGSVTVIKPQPRTNSVDPGSPATQTTHLSGEKDLHIAHSMPSDLSISCSSSLKINGAKRNHHLGPTDIYLDDLTTLDPEVAALYFPKSETEGGFQHGADQGSCSGSQSPQSVGSGAMDSGTEYLSDSTSYNMDVSMSLCGQEGNTSQITKEKFMEHIVTYQDFANNPGIIEDPSLVICINSNYYNWAVAAPMVLSMTAFQKNLPKSTVEQLVKDKMLKKSGLNTKLKGTNRCMYVLYPRATLDDLDSDEAAGLGQKAIVPRSASTETLNATQCISQIYRKSLRLSSKQIEHLNLREGANKVVFSVTTQYQGTCRCEATIYLWNWDDRIIISDIDGTITKSDALGHILPQLGKDWTHKGIAKLYHKIHENGYKFLYCSARAIGMAAITKNYLQWVNDKGMVLPKGPVLLAPSSLFSALHREVIEKKPEVFKIACLSDIRDLFNPQRQPFYAAFGNRTNDVSAYKQVGVPDTRIFTVNPKGELTQEKTKGNKSSYSHLSGLVEHFFPLLSVRGSTSSSFDCPEYSSFSYWKEPLPQLELDAIL</sequence>
<dbReference type="AlphaFoldDB" id="A0A7N8WYE6"/>
<dbReference type="InterPro" id="IPR007651">
    <property type="entry name" value="Lipin_N"/>
</dbReference>
<dbReference type="GO" id="GO:0009062">
    <property type="term" value="P:fatty acid catabolic process"/>
    <property type="evidence" value="ECO:0007669"/>
    <property type="project" value="TreeGrafter"/>
</dbReference>
<evidence type="ECO:0000256" key="2">
    <source>
        <dbReference type="ARBA" id="ARBA00001946"/>
    </source>
</evidence>
<evidence type="ECO:0000256" key="4">
    <source>
        <dbReference type="ARBA" id="ARBA00012638"/>
    </source>
</evidence>
<dbReference type="Gene3D" id="3.40.50.1000">
    <property type="entry name" value="HAD superfamily/HAD-like"/>
    <property type="match status" value="1"/>
</dbReference>
<dbReference type="GO" id="GO:0005634">
    <property type="term" value="C:nucleus"/>
    <property type="evidence" value="ECO:0007669"/>
    <property type="project" value="TreeGrafter"/>
</dbReference>
<dbReference type="InterPro" id="IPR036412">
    <property type="entry name" value="HAD-like_sf"/>
</dbReference>
<accession>A0A7N8WYE6</accession>
<feature type="region of interest" description="Disordered" evidence="6">
    <location>
        <begin position="357"/>
        <end position="383"/>
    </location>
</feature>
<dbReference type="Pfam" id="PF04571">
    <property type="entry name" value="Lipin_N"/>
    <property type="match status" value="1"/>
</dbReference>
<dbReference type="EC" id="3.1.3.4" evidence="4"/>
<dbReference type="InterPro" id="IPR031315">
    <property type="entry name" value="LNS2/PITP"/>
</dbReference>